<evidence type="ECO:0000313" key="3">
    <source>
        <dbReference type="Proteomes" id="UP000239899"/>
    </source>
</evidence>
<reference evidence="2 3" key="1">
    <citation type="journal article" date="2018" name="Plant J.">
        <title>Genome sequences of Chlorella sorokiniana UTEX 1602 and Micractinium conductrix SAG 241.80: implications to maltose excretion by a green alga.</title>
        <authorList>
            <person name="Arriola M.B."/>
            <person name="Velmurugan N."/>
            <person name="Zhang Y."/>
            <person name="Plunkett M.H."/>
            <person name="Hondzo H."/>
            <person name="Barney B.M."/>
        </authorList>
    </citation>
    <scope>NUCLEOTIDE SEQUENCE [LARGE SCALE GENOMIC DNA]</scope>
    <source>
        <strain evidence="3">UTEX 1602</strain>
    </source>
</reference>
<dbReference type="Proteomes" id="UP000239899">
    <property type="component" value="Unassembled WGS sequence"/>
</dbReference>
<dbReference type="AlphaFoldDB" id="A0A2P6TR82"/>
<feature type="region of interest" description="Disordered" evidence="1">
    <location>
        <begin position="398"/>
        <end position="478"/>
    </location>
</feature>
<gene>
    <name evidence="2" type="ORF">C2E21_4730</name>
</gene>
<proteinExistence type="predicted"/>
<keyword evidence="3" id="KW-1185">Reference proteome</keyword>
<feature type="compositionally biased region" description="Low complexity" evidence="1">
    <location>
        <begin position="409"/>
        <end position="421"/>
    </location>
</feature>
<accession>A0A2P6TR82</accession>
<evidence type="ECO:0000256" key="1">
    <source>
        <dbReference type="SAM" id="MobiDB-lite"/>
    </source>
</evidence>
<comment type="caution">
    <text evidence="2">The sequence shown here is derived from an EMBL/GenBank/DDBJ whole genome shotgun (WGS) entry which is preliminary data.</text>
</comment>
<sequence>MAATTSAITGRASGINHIMYSGGGSCNVDTSFSFSQICQSVDQVDIPVTSAAWSCGLSVQGSFVCGQPSSGSATSGNAIDIPGISFSGDVEIGGITIDGVPQPDIGGSKSSSNCKASDDDVRMPVTDSTARQPSLDLFVQDIGMLSTLGSLKQLAASHVGSIEGGFAKQMVQRLPQVRFWLRQLALACFQAWRARAHVSQLVQQRFEEWLHGSLQGCFRRWVAYCEHKVRKRYQAQLAQEHHAAALQRRALYTWRAALAAAAAEEEQKTEMAATFARRTSLGAALRQWGAWMEFQQLRRQRLAALLANLDGGPTPGRHQLVHCWQRWRQAVQQGQRLATLADELAGRRAAAQLAQVLDVWAAYTRAMRAEPDPGSPFASPRAAGEDAALVFDLAEAVAGGRSSSEESDGSGSPPSSCGSSGKTVDGERAPGHTSLTVAATGSPAATTAAAATPVGEAGQQQEQRRRWGLGARLFRSTR</sequence>
<feature type="compositionally biased region" description="Low complexity" evidence="1">
    <location>
        <begin position="436"/>
        <end position="461"/>
    </location>
</feature>
<organism evidence="2 3">
    <name type="scientific">Chlorella sorokiniana</name>
    <name type="common">Freshwater green alga</name>
    <dbReference type="NCBI Taxonomy" id="3076"/>
    <lineage>
        <taxon>Eukaryota</taxon>
        <taxon>Viridiplantae</taxon>
        <taxon>Chlorophyta</taxon>
        <taxon>core chlorophytes</taxon>
        <taxon>Trebouxiophyceae</taxon>
        <taxon>Chlorellales</taxon>
        <taxon>Chlorellaceae</taxon>
        <taxon>Chlorella clade</taxon>
        <taxon>Chlorella</taxon>
    </lineage>
</organism>
<protein>
    <submittedName>
        <fullName evidence="2">Spindle pole body</fullName>
    </submittedName>
</protein>
<name>A0A2P6TR82_CHLSO</name>
<dbReference type="OrthoDB" id="10560902at2759"/>
<feature type="region of interest" description="Disordered" evidence="1">
    <location>
        <begin position="105"/>
        <end position="126"/>
    </location>
</feature>
<evidence type="ECO:0000313" key="2">
    <source>
        <dbReference type="EMBL" id="PRW56575.1"/>
    </source>
</evidence>
<dbReference type="EMBL" id="LHPG02000008">
    <property type="protein sequence ID" value="PRW56575.1"/>
    <property type="molecule type" value="Genomic_DNA"/>
</dbReference>